<accession>A0A4R3L6I8</accession>
<dbReference type="Gene3D" id="3.10.129.10">
    <property type="entry name" value="Hotdog Thioesterase"/>
    <property type="match status" value="1"/>
</dbReference>
<evidence type="ECO:0000313" key="3">
    <source>
        <dbReference type="EMBL" id="TCS95209.1"/>
    </source>
</evidence>
<dbReference type="EMBL" id="VJNC01000017">
    <property type="protein sequence ID" value="TSE19356.1"/>
    <property type="molecule type" value="Genomic_DNA"/>
</dbReference>
<dbReference type="AlphaFoldDB" id="A0A4R3L6I8"/>
<proteinExistence type="inferred from homology"/>
<sequence length="155" mass="17170">MTRPAAPDAGVAPHRWPVRVYWEDTDAGGIVYYANYLKFFERARTEWLRTLGLQQHALREATGGMFVVSAAQVRYQRPARLDDALCIETRVAELGRASIVLQQRALRDDGAARATVLCEGSVRIGWVQGPALQPARIPAAIVQALQPYVEPVVES</sequence>
<comment type="similarity">
    <text evidence="1">Belongs to the 4-hydroxybenzoyl-CoA thioesterase family.</text>
</comment>
<reference evidence="4 6" key="2">
    <citation type="submission" date="2019-07" db="EMBL/GenBank/DDBJ databases">
        <title>Tepidimonas ignava SPS-1037 draft genome.</title>
        <authorList>
            <person name="Da Costa M.S."/>
            <person name="Froufe H.J.C."/>
            <person name="Egas C."/>
            <person name="Albuquerque L."/>
        </authorList>
    </citation>
    <scope>NUCLEOTIDE SEQUENCE [LARGE SCALE GENOMIC DNA]</scope>
    <source>
        <strain evidence="4 6">SPS-1037</strain>
    </source>
</reference>
<dbReference type="EMBL" id="SMAH01000016">
    <property type="protein sequence ID" value="TCS95209.1"/>
    <property type="molecule type" value="Genomic_DNA"/>
</dbReference>
<dbReference type="EC" id="3.1.2.-" evidence="4"/>
<dbReference type="InterPro" id="IPR014166">
    <property type="entry name" value="Tol-Pal_acyl-CoA_thioesterase"/>
</dbReference>
<organism evidence="3 5">
    <name type="scientific">Tepidimonas ignava</name>
    <dbReference type="NCBI Taxonomy" id="114249"/>
    <lineage>
        <taxon>Bacteria</taxon>
        <taxon>Pseudomonadati</taxon>
        <taxon>Pseudomonadota</taxon>
        <taxon>Betaproteobacteria</taxon>
        <taxon>Burkholderiales</taxon>
        <taxon>Tepidimonas</taxon>
    </lineage>
</organism>
<dbReference type="PIRSF" id="PIRSF003230">
    <property type="entry name" value="YbgC"/>
    <property type="match status" value="1"/>
</dbReference>
<dbReference type="Proteomes" id="UP000295536">
    <property type="component" value="Unassembled WGS sequence"/>
</dbReference>
<reference evidence="3 5" key="1">
    <citation type="submission" date="2019-03" db="EMBL/GenBank/DDBJ databases">
        <title>Genomic Encyclopedia of Type Strains, Phase IV (KMG-IV): sequencing the most valuable type-strain genomes for metagenomic binning, comparative biology and taxonomic classification.</title>
        <authorList>
            <person name="Goeker M."/>
        </authorList>
    </citation>
    <scope>NUCLEOTIDE SEQUENCE [LARGE SCALE GENOMIC DNA]</scope>
    <source>
        <strain evidence="3 5">DSM 12034</strain>
    </source>
</reference>
<dbReference type="GO" id="GO:0047617">
    <property type="term" value="F:fatty acyl-CoA hydrolase activity"/>
    <property type="evidence" value="ECO:0007669"/>
    <property type="project" value="TreeGrafter"/>
</dbReference>
<evidence type="ECO:0000313" key="6">
    <source>
        <dbReference type="Proteomes" id="UP000315577"/>
    </source>
</evidence>
<evidence type="ECO:0000313" key="5">
    <source>
        <dbReference type="Proteomes" id="UP000295536"/>
    </source>
</evidence>
<dbReference type="SUPFAM" id="SSF54637">
    <property type="entry name" value="Thioesterase/thiol ester dehydrase-isomerase"/>
    <property type="match status" value="1"/>
</dbReference>
<dbReference type="PANTHER" id="PTHR31793">
    <property type="entry name" value="4-HYDROXYBENZOYL-COA THIOESTERASE FAMILY MEMBER"/>
    <property type="match status" value="1"/>
</dbReference>
<keyword evidence="2 3" id="KW-0378">Hydrolase</keyword>
<dbReference type="CDD" id="cd00586">
    <property type="entry name" value="4HBT"/>
    <property type="match status" value="1"/>
</dbReference>
<dbReference type="NCBIfam" id="TIGR00051">
    <property type="entry name" value="YbgC/FadM family acyl-CoA thioesterase"/>
    <property type="match status" value="1"/>
</dbReference>
<dbReference type="Pfam" id="PF13279">
    <property type="entry name" value="4HBT_2"/>
    <property type="match status" value="1"/>
</dbReference>
<keyword evidence="6" id="KW-1185">Reference proteome</keyword>
<comment type="caution">
    <text evidence="3">The sequence shown here is derived from an EMBL/GenBank/DDBJ whole genome shotgun (WGS) entry which is preliminary data.</text>
</comment>
<dbReference type="InterPro" id="IPR050563">
    <property type="entry name" value="4-hydroxybenzoyl-CoA_TE"/>
</dbReference>
<dbReference type="NCBIfam" id="TIGR02799">
    <property type="entry name" value="thio_ybgC"/>
    <property type="match status" value="1"/>
</dbReference>
<evidence type="ECO:0000256" key="2">
    <source>
        <dbReference type="ARBA" id="ARBA00022801"/>
    </source>
</evidence>
<dbReference type="PANTHER" id="PTHR31793:SF37">
    <property type="entry name" value="ACYL-COA THIOESTER HYDROLASE YBGC"/>
    <property type="match status" value="1"/>
</dbReference>
<gene>
    <name evidence="4" type="primary">ybgC</name>
    <name evidence="3" type="ORF">EDC36_11645</name>
    <name evidence="4" type="ORF">Tigna_02249</name>
</gene>
<protein>
    <submittedName>
        <fullName evidence="3">Acyl-CoA thioester hydrolase</fullName>
    </submittedName>
    <submittedName>
        <fullName evidence="4">Acyl-CoA thioesterase YbgC</fullName>
        <ecNumber evidence="4">3.1.2.-</ecNumber>
    </submittedName>
</protein>
<name>A0A4R3L6I8_9BURK</name>
<dbReference type="InterPro" id="IPR006684">
    <property type="entry name" value="YbgC/YbaW"/>
</dbReference>
<dbReference type="OrthoDB" id="9808429at2"/>
<evidence type="ECO:0000256" key="1">
    <source>
        <dbReference type="ARBA" id="ARBA00005953"/>
    </source>
</evidence>
<dbReference type="RefSeq" id="WP_132963411.1">
    <property type="nucleotide sequence ID" value="NZ_DAIPFN010000037.1"/>
</dbReference>
<evidence type="ECO:0000313" key="4">
    <source>
        <dbReference type="EMBL" id="TSE19356.1"/>
    </source>
</evidence>
<dbReference type="FunFam" id="3.10.129.10:FF:000004">
    <property type="entry name" value="Tol-pal system-associated acyl-CoA thioesterase"/>
    <property type="match status" value="1"/>
</dbReference>
<dbReference type="Proteomes" id="UP000315577">
    <property type="component" value="Unassembled WGS sequence"/>
</dbReference>
<dbReference type="InterPro" id="IPR029069">
    <property type="entry name" value="HotDog_dom_sf"/>
</dbReference>